<evidence type="ECO:0000256" key="4">
    <source>
        <dbReference type="ARBA" id="ARBA00023136"/>
    </source>
</evidence>
<dbReference type="AlphaFoldDB" id="A0A918V4T3"/>
<feature type="transmembrane region" description="Helical" evidence="6">
    <location>
        <begin position="186"/>
        <end position="206"/>
    </location>
</feature>
<gene>
    <name evidence="7" type="ORF">GCM10010371_31250</name>
</gene>
<keyword evidence="3 6" id="KW-1133">Transmembrane helix</keyword>
<evidence type="ECO:0000256" key="1">
    <source>
        <dbReference type="ARBA" id="ARBA00004141"/>
    </source>
</evidence>
<protein>
    <submittedName>
        <fullName evidence="7">Membrane protein</fullName>
    </submittedName>
</protein>
<evidence type="ECO:0000313" key="7">
    <source>
        <dbReference type="EMBL" id="GGZ68996.1"/>
    </source>
</evidence>
<keyword evidence="4 6" id="KW-0472">Membrane</keyword>
<feature type="transmembrane region" description="Helical" evidence="6">
    <location>
        <begin position="160"/>
        <end position="180"/>
    </location>
</feature>
<reference evidence="7" key="1">
    <citation type="journal article" date="2014" name="Int. J. Syst. Evol. Microbiol.">
        <title>Complete genome sequence of Corynebacterium casei LMG S-19264T (=DSM 44701T), isolated from a smear-ripened cheese.</title>
        <authorList>
            <consortium name="US DOE Joint Genome Institute (JGI-PGF)"/>
            <person name="Walter F."/>
            <person name="Albersmeier A."/>
            <person name="Kalinowski J."/>
            <person name="Ruckert C."/>
        </authorList>
    </citation>
    <scope>NUCLEOTIDE SEQUENCE</scope>
    <source>
        <strain evidence="7">JCM 4834</strain>
    </source>
</reference>
<evidence type="ECO:0000313" key="8">
    <source>
        <dbReference type="Proteomes" id="UP000634660"/>
    </source>
</evidence>
<proteinExistence type="predicted"/>
<dbReference type="InterPro" id="IPR035952">
    <property type="entry name" value="Rhomboid-like_sf"/>
</dbReference>
<keyword evidence="2 6" id="KW-0812">Transmembrane</keyword>
<evidence type="ECO:0000256" key="5">
    <source>
        <dbReference type="SAM" id="MobiDB-lite"/>
    </source>
</evidence>
<sequence length="242" mass="26716">MHLCPARPTGRAGHSRARHHRGMIDHPEPEPSRPLRSWIRSSPGTHLWLLIIAITSVIVVIAPDRVENVLLHRNSSNIHQLVQHPLRALLSSAFWIEDPASLALYAALFELFHAPVERWLGTPRWLLIVATAHVVATLVSQKVLLTAIQDHRAPRSMTHVVDIGVSYGLAAAAGVLTYRLPGPWRWFYLAGVVAFFGLPLATGGTFTDLGHAIALSVGLLAWPLTRHGVSRETHPTFHVKRG</sequence>
<dbReference type="EMBL" id="BMVX01000010">
    <property type="protein sequence ID" value="GGZ68996.1"/>
    <property type="molecule type" value="Genomic_DNA"/>
</dbReference>
<evidence type="ECO:0000256" key="6">
    <source>
        <dbReference type="SAM" id="Phobius"/>
    </source>
</evidence>
<dbReference type="Proteomes" id="UP000634660">
    <property type="component" value="Unassembled WGS sequence"/>
</dbReference>
<dbReference type="Pfam" id="PF20401">
    <property type="entry name" value="Rhomboid_2"/>
    <property type="match status" value="1"/>
</dbReference>
<comment type="caution">
    <text evidence="7">The sequence shown here is derived from an EMBL/GenBank/DDBJ whole genome shotgun (WGS) entry which is preliminary data.</text>
</comment>
<name>A0A918V4T3_9ACTN</name>
<dbReference type="InterPro" id="IPR046862">
    <property type="entry name" value="Rhomboid_2"/>
</dbReference>
<comment type="subcellular location">
    <subcellularLocation>
        <location evidence="1">Membrane</location>
        <topology evidence="1">Multi-pass membrane protein</topology>
    </subcellularLocation>
</comment>
<accession>A0A918V4T3</accession>
<feature type="transmembrane region" description="Helical" evidence="6">
    <location>
        <begin position="125"/>
        <end position="148"/>
    </location>
</feature>
<feature type="transmembrane region" description="Helical" evidence="6">
    <location>
        <begin position="45"/>
        <end position="63"/>
    </location>
</feature>
<dbReference type="Gene3D" id="1.20.1540.10">
    <property type="entry name" value="Rhomboid-like"/>
    <property type="match status" value="1"/>
</dbReference>
<evidence type="ECO:0000256" key="2">
    <source>
        <dbReference type="ARBA" id="ARBA00022692"/>
    </source>
</evidence>
<dbReference type="GO" id="GO:0016020">
    <property type="term" value="C:membrane"/>
    <property type="evidence" value="ECO:0007669"/>
    <property type="project" value="UniProtKB-SubCell"/>
</dbReference>
<evidence type="ECO:0000256" key="3">
    <source>
        <dbReference type="ARBA" id="ARBA00022989"/>
    </source>
</evidence>
<feature type="compositionally biased region" description="Basic and acidic residues" evidence="5">
    <location>
        <begin position="22"/>
        <end position="33"/>
    </location>
</feature>
<feature type="region of interest" description="Disordered" evidence="5">
    <location>
        <begin position="1"/>
        <end position="35"/>
    </location>
</feature>
<reference evidence="7" key="2">
    <citation type="submission" date="2020-09" db="EMBL/GenBank/DDBJ databases">
        <authorList>
            <person name="Sun Q."/>
            <person name="Ohkuma M."/>
        </authorList>
    </citation>
    <scope>NUCLEOTIDE SEQUENCE</scope>
    <source>
        <strain evidence="7">JCM 4834</strain>
    </source>
</reference>
<organism evidence="7 8">
    <name type="scientific">Streptomyces subrutilus</name>
    <dbReference type="NCBI Taxonomy" id="36818"/>
    <lineage>
        <taxon>Bacteria</taxon>
        <taxon>Bacillati</taxon>
        <taxon>Actinomycetota</taxon>
        <taxon>Actinomycetes</taxon>
        <taxon>Kitasatosporales</taxon>
        <taxon>Streptomycetaceae</taxon>
        <taxon>Streptomyces</taxon>
    </lineage>
</organism>
<dbReference type="SUPFAM" id="SSF144091">
    <property type="entry name" value="Rhomboid-like"/>
    <property type="match status" value="1"/>
</dbReference>